<proteinExistence type="predicted"/>
<protein>
    <submittedName>
        <fullName evidence="2">Uncharacterized protein</fullName>
    </submittedName>
</protein>
<dbReference type="AlphaFoldDB" id="A0A239DKK5"/>
<sequence>MSLYLRAARTVPLAQPFKVLTADSAAVEVLDPEPDMVERGLGPVVRWFEAAADALGHIQYAGPERRFQAPSTGRDRPVTPMSRY</sequence>
<feature type="region of interest" description="Disordered" evidence="1">
    <location>
        <begin position="63"/>
        <end position="84"/>
    </location>
</feature>
<feature type="compositionally biased region" description="Basic and acidic residues" evidence="1">
    <location>
        <begin position="63"/>
        <end position="77"/>
    </location>
</feature>
<organism evidence="2 3">
    <name type="scientific">Geodermatophilus pulveris</name>
    <dbReference type="NCBI Taxonomy" id="1564159"/>
    <lineage>
        <taxon>Bacteria</taxon>
        <taxon>Bacillati</taxon>
        <taxon>Actinomycetota</taxon>
        <taxon>Actinomycetes</taxon>
        <taxon>Geodermatophilales</taxon>
        <taxon>Geodermatophilaceae</taxon>
        <taxon>Geodermatophilus</taxon>
    </lineage>
</organism>
<evidence type="ECO:0000313" key="2">
    <source>
        <dbReference type="EMBL" id="SNS32990.1"/>
    </source>
</evidence>
<dbReference type="Proteomes" id="UP000198373">
    <property type="component" value="Unassembled WGS sequence"/>
</dbReference>
<accession>A0A239DKK5</accession>
<reference evidence="3" key="1">
    <citation type="submission" date="2017-06" db="EMBL/GenBank/DDBJ databases">
        <authorList>
            <person name="Varghese N."/>
            <person name="Submissions S."/>
        </authorList>
    </citation>
    <scope>NUCLEOTIDE SEQUENCE [LARGE SCALE GENOMIC DNA]</scope>
    <source>
        <strain evidence="3">DSM 46839</strain>
    </source>
</reference>
<gene>
    <name evidence="2" type="ORF">SAMN06893096_103246</name>
</gene>
<keyword evidence="3" id="KW-1185">Reference proteome</keyword>
<evidence type="ECO:0000313" key="3">
    <source>
        <dbReference type="Proteomes" id="UP000198373"/>
    </source>
</evidence>
<dbReference type="EMBL" id="FZOO01000003">
    <property type="protein sequence ID" value="SNS32990.1"/>
    <property type="molecule type" value="Genomic_DNA"/>
</dbReference>
<name>A0A239DKK5_9ACTN</name>
<evidence type="ECO:0000256" key="1">
    <source>
        <dbReference type="SAM" id="MobiDB-lite"/>
    </source>
</evidence>